<proteinExistence type="predicted"/>
<reference evidence="3" key="1">
    <citation type="submission" date="2020-06" db="EMBL/GenBank/DDBJ databases">
        <authorList>
            <consortium name="Plant Systems Biology data submission"/>
        </authorList>
    </citation>
    <scope>NUCLEOTIDE SEQUENCE</scope>
    <source>
        <strain evidence="3">D6</strain>
    </source>
</reference>
<gene>
    <name evidence="3" type="ORF">SEMRO_628_G178130.1</name>
</gene>
<feature type="region of interest" description="Disordered" evidence="1">
    <location>
        <begin position="65"/>
        <end position="111"/>
    </location>
</feature>
<dbReference type="Gene3D" id="1.10.287.110">
    <property type="entry name" value="DnaJ domain"/>
    <property type="match status" value="1"/>
</dbReference>
<dbReference type="OrthoDB" id="10250354at2759"/>
<dbReference type="InterPro" id="IPR001623">
    <property type="entry name" value="DnaJ_domain"/>
</dbReference>
<evidence type="ECO:0000259" key="2">
    <source>
        <dbReference type="PROSITE" id="PS50076"/>
    </source>
</evidence>
<dbReference type="InterPro" id="IPR050817">
    <property type="entry name" value="DjlA_DnaK_co-chaperone"/>
</dbReference>
<dbReference type="SMART" id="SM00271">
    <property type="entry name" value="DnaJ"/>
    <property type="match status" value="1"/>
</dbReference>
<dbReference type="Pfam" id="PF00226">
    <property type="entry name" value="DnaJ"/>
    <property type="match status" value="1"/>
</dbReference>
<dbReference type="CDD" id="cd06257">
    <property type="entry name" value="DnaJ"/>
    <property type="match status" value="1"/>
</dbReference>
<feature type="compositionally biased region" description="Acidic residues" evidence="1">
    <location>
        <begin position="72"/>
        <end position="91"/>
    </location>
</feature>
<keyword evidence="4" id="KW-1185">Reference proteome</keyword>
<name>A0A9N8E565_9STRA</name>
<dbReference type="EMBL" id="CAICTM010000627">
    <property type="protein sequence ID" value="CAB9514050.1"/>
    <property type="molecule type" value="Genomic_DNA"/>
</dbReference>
<dbReference type="PRINTS" id="PR00625">
    <property type="entry name" value="JDOMAIN"/>
</dbReference>
<feature type="compositionally biased region" description="Basic residues" evidence="1">
    <location>
        <begin position="338"/>
        <end position="349"/>
    </location>
</feature>
<feature type="domain" description="J" evidence="2">
    <location>
        <begin position="6"/>
        <end position="74"/>
    </location>
</feature>
<dbReference type="SUPFAM" id="SSF46565">
    <property type="entry name" value="Chaperone J-domain"/>
    <property type="match status" value="1"/>
</dbReference>
<feature type="region of interest" description="Disordered" evidence="1">
    <location>
        <begin position="183"/>
        <end position="361"/>
    </location>
</feature>
<dbReference type="InterPro" id="IPR036869">
    <property type="entry name" value="J_dom_sf"/>
</dbReference>
<accession>A0A9N8E565</accession>
<dbReference type="Proteomes" id="UP001153069">
    <property type="component" value="Unassembled WGS sequence"/>
</dbReference>
<feature type="compositionally biased region" description="Basic and acidic residues" evidence="1">
    <location>
        <begin position="217"/>
        <end position="230"/>
    </location>
</feature>
<dbReference type="InterPro" id="IPR018253">
    <property type="entry name" value="DnaJ_domain_CS"/>
</dbReference>
<dbReference type="PROSITE" id="PS00636">
    <property type="entry name" value="DNAJ_1"/>
    <property type="match status" value="1"/>
</dbReference>
<feature type="compositionally biased region" description="Basic and acidic residues" evidence="1">
    <location>
        <begin position="283"/>
        <end position="298"/>
    </location>
</feature>
<feature type="compositionally biased region" description="Basic and acidic residues" evidence="1">
    <location>
        <begin position="258"/>
        <end position="268"/>
    </location>
</feature>
<evidence type="ECO:0000313" key="3">
    <source>
        <dbReference type="EMBL" id="CAB9514050.1"/>
    </source>
</evidence>
<dbReference type="PROSITE" id="PS50076">
    <property type="entry name" value="DNAJ_2"/>
    <property type="match status" value="1"/>
</dbReference>
<organism evidence="3 4">
    <name type="scientific">Seminavis robusta</name>
    <dbReference type="NCBI Taxonomy" id="568900"/>
    <lineage>
        <taxon>Eukaryota</taxon>
        <taxon>Sar</taxon>
        <taxon>Stramenopiles</taxon>
        <taxon>Ochrophyta</taxon>
        <taxon>Bacillariophyta</taxon>
        <taxon>Bacillariophyceae</taxon>
        <taxon>Bacillariophycidae</taxon>
        <taxon>Naviculales</taxon>
        <taxon>Naviculaceae</taxon>
        <taxon>Seminavis</taxon>
    </lineage>
</organism>
<dbReference type="PANTHER" id="PTHR24074">
    <property type="entry name" value="CO-CHAPERONE PROTEIN DJLA"/>
    <property type="match status" value="1"/>
</dbReference>
<evidence type="ECO:0000256" key="1">
    <source>
        <dbReference type="SAM" id="MobiDB-lite"/>
    </source>
</evidence>
<feature type="compositionally biased region" description="Basic and acidic residues" evidence="1">
    <location>
        <begin position="350"/>
        <end position="361"/>
    </location>
</feature>
<protein>
    <submittedName>
        <fullName evidence="3">Protein DnaJ</fullName>
    </submittedName>
</protein>
<evidence type="ECO:0000313" key="4">
    <source>
        <dbReference type="Proteomes" id="UP001153069"/>
    </source>
</evidence>
<comment type="caution">
    <text evidence="3">The sequence shown here is derived from an EMBL/GenBank/DDBJ whole genome shotgun (WGS) entry which is preliminary data.</text>
</comment>
<sequence length="361" mass="40159">MQKGDDPYEILGVSEEAEKSEIRKAYRKLAVQHHPDKQSTEEGREKAHHIFARIACAYELLSDDEKRKEYDEQQAEAEAEHEGDDDDDDEWEKPGFDGNATYDYPFDPSRNAGSTALVVATEKTGKSWFGKKNKKKKKKPMHFSDPYEVFKRAFKDEFGYEYPGAKWDNIELTGKDIHHRGKNAPLALENGGVGDNAPPEEKEKKKKGGILTLFKRKKEDQQLTVHKGDKGGGGGGGDGAVANNKPPPGNNRPSSMETKTHKIEHDDGTVETITETIITRPDGSQEKMRQTDMPEKGTHNWTKPNENAGGGKKDQKMLTSGKEGQKLLTNGGGDDKKKAAKKKEPKKKITNGEKKKAITNG</sequence>
<feature type="compositionally biased region" description="Low complexity" evidence="1">
    <location>
        <begin position="270"/>
        <end position="279"/>
    </location>
</feature>
<dbReference type="AlphaFoldDB" id="A0A9N8E565"/>